<dbReference type="InterPro" id="IPR001853">
    <property type="entry name" value="DSBA-like_thioredoxin_dom"/>
</dbReference>
<dbReference type="AlphaFoldDB" id="A0A1I5C127"/>
<feature type="domain" description="DSBA-like thioredoxin" evidence="1">
    <location>
        <begin position="7"/>
        <end position="206"/>
    </location>
</feature>
<dbReference type="Proteomes" id="UP000199236">
    <property type="component" value="Unassembled WGS sequence"/>
</dbReference>
<dbReference type="Gene3D" id="3.40.30.10">
    <property type="entry name" value="Glutaredoxin"/>
    <property type="match status" value="1"/>
</dbReference>
<gene>
    <name evidence="2" type="ORF">SAMN04488056_10273</name>
</gene>
<dbReference type="PANTHER" id="PTHR13887:SF41">
    <property type="entry name" value="THIOREDOXIN SUPERFAMILY PROTEIN"/>
    <property type="match status" value="1"/>
</dbReference>
<dbReference type="CDD" id="cd03024">
    <property type="entry name" value="DsbA_FrnE"/>
    <property type="match status" value="1"/>
</dbReference>
<protein>
    <submittedName>
        <fullName evidence="2">Predicted dithiol-disulfide isomerase, DsbA family</fullName>
    </submittedName>
</protein>
<dbReference type="InterPro" id="IPR036249">
    <property type="entry name" value="Thioredoxin-like_sf"/>
</dbReference>
<proteinExistence type="predicted"/>
<dbReference type="PANTHER" id="PTHR13887">
    <property type="entry name" value="GLUTATHIONE S-TRANSFERASE KAPPA"/>
    <property type="match status" value="1"/>
</dbReference>
<name>A0A1I5C127_9HYPH</name>
<evidence type="ECO:0000259" key="1">
    <source>
        <dbReference type="Pfam" id="PF01323"/>
    </source>
</evidence>
<evidence type="ECO:0000313" key="3">
    <source>
        <dbReference type="Proteomes" id="UP000199236"/>
    </source>
</evidence>
<evidence type="ECO:0000313" key="2">
    <source>
        <dbReference type="EMBL" id="SFN80554.1"/>
    </source>
</evidence>
<keyword evidence="2" id="KW-0413">Isomerase</keyword>
<dbReference type="EMBL" id="FOVR01000002">
    <property type="protein sequence ID" value="SFN80554.1"/>
    <property type="molecule type" value="Genomic_DNA"/>
</dbReference>
<reference evidence="2 3" key="1">
    <citation type="submission" date="2016-10" db="EMBL/GenBank/DDBJ databases">
        <authorList>
            <person name="de Groot N.N."/>
        </authorList>
    </citation>
    <scope>NUCLEOTIDE SEQUENCE [LARGE SCALE GENOMIC DNA]</scope>
    <source>
        <strain evidence="2 3">CGMCC 1.9157</strain>
    </source>
</reference>
<dbReference type="RefSeq" id="WP_090070311.1">
    <property type="nucleotide sequence ID" value="NZ_FOVR01000002.1"/>
</dbReference>
<keyword evidence="3" id="KW-1185">Reference proteome</keyword>
<organism evidence="2 3">
    <name type="scientific">Cohaesibacter marisflavi</name>
    <dbReference type="NCBI Taxonomy" id="655353"/>
    <lineage>
        <taxon>Bacteria</taxon>
        <taxon>Pseudomonadati</taxon>
        <taxon>Pseudomonadota</taxon>
        <taxon>Alphaproteobacteria</taxon>
        <taxon>Hyphomicrobiales</taxon>
        <taxon>Cohaesibacteraceae</taxon>
    </lineage>
</organism>
<dbReference type="GO" id="GO:0016491">
    <property type="term" value="F:oxidoreductase activity"/>
    <property type="evidence" value="ECO:0007669"/>
    <property type="project" value="InterPro"/>
</dbReference>
<sequence length="214" mass="24156">MTKAVHIDIVSDVVCPWCAIGYHQLRTALDELGMDAEIHWQPFQLNPDMGPEGQNLGEHLGEKYGITPAQSRQNRDHITAVGAELGFTFRFTDEMRMVNTHDAHQLIHWAALEGRDTEVKQAFQKAYFTDGLDVSDRDVLVKLVSDLGFDADEARAILEDQRYDGAVLEQMDFWRQQGINSVPAIIFERKYLVPGAAGVEQFRQVLSEVAQQQA</sequence>
<accession>A0A1I5C127</accession>
<dbReference type="Pfam" id="PF01323">
    <property type="entry name" value="DSBA"/>
    <property type="match status" value="1"/>
</dbReference>
<dbReference type="OrthoDB" id="9799122at2"/>
<dbReference type="SUPFAM" id="SSF52833">
    <property type="entry name" value="Thioredoxin-like"/>
    <property type="match status" value="1"/>
</dbReference>
<dbReference type="GO" id="GO:0016853">
    <property type="term" value="F:isomerase activity"/>
    <property type="evidence" value="ECO:0007669"/>
    <property type="project" value="UniProtKB-KW"/>
</dbReference>
<dbReference type="STRING" id="655353.SAMN04488056_10273"/>